<protein>
    <submittedName>
        <fullName evidence="1">Uncharacterized protein</fullName>
    </submittedName>
</protein>
<accession>A0ABS1FY14</accession>
<comment type="caution">
    <text evidence="1">The sequence shown here is derived from an EMBL/GenBank/DDBJ whole genome shotgun (WGS) entry which is preliminary data.</text>
</comment>
<evidence type="ECO:0000313" key="2">
    <source>
        <dbReference type="Proteomes" id="UP000628669"/>
    </source>
</evidence>
<evidence type="ECO:0000313" key="1">
    <source>
        <dbReference type="EMBL" id="MBK1897340.1"/>
    </source>
</evidence>
<reference evidence="2" key="1">
    <citation type="submission" date="2021-01" db="EMBL/GenBank/DDBJ databases">
        <title>Genome public.</title>
        <authorList>
            <person name="Liu C."/>
            <person name="Sun Q."/>
        </authorList>
    </citation>
    <scope>NUCLEOTIDE SEQUENCE [LARGE SCALE GENOMIC DNA]</scope>
    <source>
        <strain evidence="2">YIM B02567</strain>
    </source>
</reference>
<dbReference type="Proteomes" id="UP000628669">
    <property type="component" value="Unassembled WGS sequence"/>
</dbReference>
<dbReference type="RefSeq" id="WP_200247457.1">
    <property type="nucleotide sequence ID" value="NZ_JAENHK010000010.1"/>
</dbReference>
<proteinExistence type="predicted"/>
<gene>
    <name evidence="1" type="ORF">JHL15_16365</name>
</gene>
<organism evidence="1 2">
    <name type="scientific">Chryseobacterium paridis</name>
    <dbReference type="NCBI Taxonomy" id="2800328"/>
    <lineage>
        <taxon>Bacteria</taxon>
        <taxon>Pseudomonadati</taxon>
        <taxon>Bacteroidota</taxon>
        <taxon>Flavobacteriia</taxon>
        <taxon>Flavobacteriales</taxon>
        <taxon>Weeksellaceae</taxon>
        <taxon>Chryseobacterium group</taxon>
        <taxon>Chryseobacterium</taxon>
    </lineage>
</organism>
<name>A0ABS1FY14_9FLAO</name>
<dbReference type="EMBL" id="JAENHK010000010">
    <property type="protein sequence ID" value="MBK1897340.1"/>
    <property type="molecule type" value="Genomic_DNA"/>
</dbReference>
<sequence>MTVNGKQYHIGMSKQDVLEDNGIGENSYSANTWYYIIRKKFLAGKEVLFVEFEEEVAVRFYIRYVYRNIKKSL</sequence>
<keyword evidence="2" id="KW-1185">Reference proteome</keyword>